<accession>A0A2T0BPY5</accession>
<reference evidence="1 2" key="1">
    <citation type="submission" date="2018-03" db="EMBL/GenBank/DDBJ databases">
        <title>Genome sequence of Clostridium luticellarii DSM 29923.</title>
        <authorList>
            <person name="Poehlein A."/>
            <person name="Daniel R."/>
        </authorList>
    </citation>
    <scope>NUCLEOTIDE SEQUENCE [LARGE SCALE GENOMIC DNA]</scope>
    <source>
        <strain evidence="1 2">DSM 29923</strain>
    </source>
</reference>
<proteinExistence type="predicted"/>
<dbReference type="NCBIfam" id="NF040910">
    <property type="entry name" value="CD1375_fam"/>
    <property type="match status" value="1"/>
</dbReference>
<dbReference type="AlphaFoldDB" id="A0A2T0BPY5"/>
<name>A0A2T0BPY5_9CLOT</name>
<protein>
    <submittedName>
        <fullName evidence="1">Uncharacterized protein</fullName>
    </submittedName>
</protein>
<keyword evidence="2" id="KW-1185">Reference proteome</keyword>
<evidence type="ECO:0000313" key="1">
    <source>
        <dbReference type="EMBL" id="PRR85944.1"/>
    </source>
</evidence>
<comment type="caution">
    <text evidence="1">The sequence shown here is derived from an EMBL/GenBank/DDBJ whole genome shotgun (WGS) entry which is preliminary data.</text>
</comment>
<dbReference type="Proteomes" id="UP000237798">
    <property type="component" value="Unassembled WGS sequence"/>
</dbReference>
<sequence>MIVDKLKLIINILKGDINMVDLYVCLIVNNRRSFAQVPTKFQDAVRTDLTAIGLDENGNPVQTTQ</sequence>
<evidence type="ECO:0000313" key="2">
    <source>
        <dbReference type="Proteomes" id="UP000237798"/>
    </source>
</evidence>
<dbReference type="InterPro" id="IPR047907">
    <property type="entry name" value="CD1375-like"/>
</dbReference>
<gene>
    <name evidence="1" type="ORF">CLLU_09720</name>
</gene>
<organism evidence="1 2">
    <name type="scientific">Clostridium luticellarii</name>
    <dbReference type="NCBI Taxonomy" id="1691940"/>
    <lineage>
        <taxon>Bacteria</taxon>
        <taxon>Bacillati</taxon>
        <taxon>Bacillota</taxon>
        <taxon>Clostridia</taxon>
        <taxon>Eubacteriales</taxon>
        <taxon>Clostridiaceae</taxon>
        <taxon>Clostridium</taxon>
    </lineage>
</organism>
<dbReference type="EMBL" id="PVXP01000009">
    <property type="protein sequence ID" value="PRR85944.1"/>
    <property type="molecule type" value="Genomic_DNA"/>
</dbReference>
<dbReference type="OrthoDB" id="2086786at2"/>